<dbReference type="AlphaFoldDB" id="A0A077NVK5"/>
<accession>A0A077NVK5</accession>
<evidence type="ECO:0000313" key="3">
    <source>
        <dbReference type="Proteomes" id="UP000028487"/>
    </source>
</evidence>
<dbReference type="GO" id="GO:0006355">
    <property type="term" value="P:regulation of DNA-templated transcription"/>
    <property type="evidence" value="ECO:0007669"/>
    <property type="project" value="InterPro"/>
</dbReference>
<sequence length="146" mass="16920">MSRIAPYPLRMPPELREALEERATKSKRSLQQEVIYHIDMSLQLEKLLASAPPSSDDTYKRIAKALRLENEVKKKDKKIEELKMQVSLLAESTKNSDTDKFRDIDTQVKVAQEALEKIIKNIPPRYEELDEKPILARSIFLNKKGK</sequence>
<reference evidence="2" key="1">
    <citation type="submission" date="2013-07" db="EMBL/GenBank/DDBJ databases">
        <title>Sub-species coevolution in mutualistic symbiosis.</title>
        <authorList>
            <person name="Murfin K."/>
            <person name="Klassen J."/>
            <person name="Lee M."/>
            <person name="Forst S."/>
            <person name="Stock P."/>
            <person name="Goodrich-Blair H."/>
        </authorList>
    </citation>
    <scope>NUCLEOTIDE SEQUENCE [LARGE SCALE GENOMIC DNA]</scope>
    <source>
        <strain evidence="2">Feltiae Moldova</strain>
    </source>
</reference>
<gene>
    <name evidence="2" type="ORF">XBFM1_2740025</name>
</gene>
<dbReference type="RefSeq" id="WP_038193447.1">
    <property type="nucleotide sequence ID" value="NZ_CAWLWD010000233.1"/>
</dbReference>
<dbReference type="InterPro" id="IPR013321">
    <property type="entry name" value="Arc_rbn_hlx_hlx"/>
</dbReference>
<proteinExistence type="predicted"/>
<organism evidence="2 3">
    <name type="scientific">Xenorhabdus bovienii str. feltiae Moldova</name>
    <dbReference type="NCBI Taxonomy" id="1398200"/>
    <lineage>
        <taxon>Bacteria</taxon>
        <taxon>Pseudomonadati</taxon>
        <taxon>Pseudomonadota</taxon>
        <taxon>Gammaproteobacteria</taxon>
        <taxon>Enterobacterales</taxon>
        <taxon>Morganellaceae</taxon>
        <taxon>Xenorhabdus</taxon>
    </lineage>
</organism>
<dbReference type="GO" id="GO:0043565">
    <property type="term" value="F:sequence-specific DNA binding"/>
    <property type="evidence" value="ECO:0007669"/>
    <property type="project" value="UniProtKB-ARBA"/>
</dbReference>
<dbReference type="InterPro" id="IPR010985">
    <property type="entry name" value="Ribbon_hlx_hlx"/>
</dbReference>
<dbReference type="EMBL" id="CBSV010000195">
    <property type="protein sequence ID" value="CDH02584.1"/>
    <property type="molecule type" value="Genomic_DNA"/>
</dbReference>
<evidence type="ECO:0000259" key="1">
    <source>
        <dbReference type="Pfam" id="PF03869"/>
    </source>
</evidence>
<evidence type="ECO:0000313" key="2">
    <source>
        <dbReference type="EMBL" id="CDH02584.1"/>
    </source>
</evidence>
<dbReference type="SUPFAM" id="SSF47598">
    <property type="entry name" value="Ribbon-helix-helix"/>
    <property type="match status" value="1"/>
</dbReference>
<dbReference type="InterPro" id="IPR005569">
    <property type="entry name" value="Arc_DNA-bd_dom"/>
</dbReference>
<dbReference type="Pfam" id="PF03869">
    <property type="entry name" value="Arc"/>
    <property type="match status" value="1"/>
</dbReference>
<feature type="domain" description="Arc-like DNA binding" evidence="1">
    <location>
        <begin position="7"/>
        <end position="44"/>
    </location>
</feature>
<name>A0A077NVK5_XENBV</name>
<comment type="caution">
    <text evidence="2">The sequence shown here is derived from an EMBL/GenBank/DDBJ whole genome shotgun (WGS) entry which is preliminary data.</text>
</comment>
<dbReference type="Proteomes" id="UP000028487">
    <property type="component" value="Unassembled WGS sequence"/>
</dbReference>
<protein>
    <recommendedName>
        <fullName evidence="1">Arc-like DNA binding domain-containing protein</fullName>
    </recommendedName>
</protein>
<dbReference type="Gene3D" id="1.10.1220.10">
    <property type="entry name" value="Met repressor-like"/>
    <property type="match status" value="1"/>
</dbReference>
<dbReference type="HOGENOM" id="CLU_1776757_0_0_6"/>